<keyword evidence="4" id="KW-0560">Oxidoreductase</keyword>
<evidence type="ECO:0000256" key="2">
    <source>
        <dbReference type="ARBA" id="ARBA00011881"/>
    </source>
</evidence>
<proteinExistence type="inferred from homology"/>
<dbReference type="GO" id="GO:0006006">
    <property type="term" value="P:glucose metabolic process"/>
    <property type="evidence" value="ECO:0007669"/>
    <property type="project" value="TreeGrafter"/>
</dbReference>
<dbReference type="FunFam" id="3.40.50.720:FF:000084">
    <property type="entry name" value="Short-chain dehydrogenase reductase"/>
    <property type="match status" value="1"/>
</dbReference>
<gene>
    <name evidence="6" type="primary">Dcxr_1</name>
    <name evidence="6" type="ORF">g.17082</name>
</gene>
<dbReference type="GO" id="GO:0005997">
    <property type="term" value="P:xylulose metabolic process"/>
    <property type="evidence" value="ECO:0007669"/>
    <property type="project" value="TreeGrafter"/>
</dbReference>
<dbReference type="InterPro" id="IPR051737">
    <property type="entry name" value="L-xylulose/Carbonyl_redctase"/>
</dbReference>
<dbReference type="Gene3D" id="3.40.50.720">
    <property type="entry name" value="NAD(P)-binding Rossmann-like Domain"/>
    <property type="match status" value="1"/>
</dbReference>
<dbReference type="GO" id="GO:0004090">
    <property type="term" value="F:carbonyl reductase (NADPH) activity"/>
    <property type="evidence" value="ECO:0007669"/>
    <property type="project" value="TreeGrafter"/>
</dbReference>
<dbReference type="PANTHER" id="PTHR44252:SF3">
    <property type="entry name" value="D-ERYTHRULOSE REDUCTASE-RELATED"/>
    <property type="match status" value="1"/>
</dbReference>
<dbReference type="PRINTS" id="PR00080">
    <property type="entry name" value="SDRFAMILY"/>
</dbReference>
<evidence type="ECO:0000256" key="3">
    <source>
        <dbReference type="ARBA" id="ARBA00022857"/>
    </source>
</evidence>
<keyword evidence="3" id="KW-0521">NADP</keyword>
<organism evidence="6">
    <name type="scientific">Aceria tosichella</name>
    <name type="common">wheat curl mite</name>
    <dbReference type="NCBI Taxonomy" id="561515"/>
    <lineage>
        <taxon>Eukaryota</taxon>
        <taxon>Metazoa</taxon>
        <taxon>Ecdysozoa</taxon>
        <taxon>Arthropoda</taxon>
        <taxon>Chelicerata</taxon>
        <taxon>Arachnida</taxon>
        <taxon>Acari</taxon>
        <taxon>Acariformes</taxon>
        <taxon>Trombidiformes</taxon>
        <taxon>Prostigmata</taxon>
        <taxon>Eupodina</taxon>
        <taxon>Eriophyoidea</taxon>
        <taxon>Eriophyidae</taxon>
        <taxon>Eriophyinae</taxon>
        <taxon>Aceriini</taxon>
        <taxon>Aceria</taxon>
    </lineage>
</organism>
<sequence>MVVASDFKDKRALVTGAGSGIGQALTKKLLSLGTKVVAVTLTQQESDTLTKEYGTNVTPIVVNLADWDDTKAKLEPHCKDIDYLCNVAGVTYVDVLENIPKEAIDNIFNVNAKAPLQITGLVGKHMKERGRGSIVNVSSISSLMASDGHVAYCASKAAVDMLTKCGSKELGPYNVRINAVNPTVVWTEMGKKVWSDPEKQKTLRLKIPMDRFVEIREVIDPILFLLGSESSMISGVCLPIDGGMLAC</sequence>
<dbReference type="PANTHER" id="PTHR44252">
    <property type="entry name" value="D-ERYTHRULOSE REDUCTASE"/>
    <property type="match status" value="1"/>
</dbReference>
<dbReference type="Pfam" id="PF00106">
    <property type="entry name" value="adh_short"/>
    <property type="match status" value="1"/>
</dbReference>
<dbReference type="InterPro" id="IPR036291">
    <property type="entry name" value="NAD(P)-bd_dom_sf"/>
</dbReference>
<dbReference type="AlphaFoldDB" id="A0A6G1SL26"/>
<dbReference type="SUPFAM" id="SSF51735">
    <property type="entry name" value="NAD(P)-binding Rossmann-fold domains"/>
    <property type="match status" value="1"/>
</dbReference>
<protein>
    <submittedName>
        <fullName evidence="6">L-xylulose reductase</fullName>
    </submittedName>
</protein>
<dbReference type="PRINTS" id="PR00081">
    <property type="entry name" value="GDHRDH"/>
</dbReference>
<evidence type="ECO:0000313" key="6">
    <source>
        <dbReference type="EMBL" id="MDE50911.1"/>
    </source>
</evidence>
<comment type="similarity">
    <text evidence="1 5">Belongs to the short-chain dehydrogenases/reductases (SDR) family.</text>
</comment>
<accession>A0A6G1SL26</accession>
<dbReference type="EMBL" id="GGYP01006140">
    <property type="protein sequence ID" value="MDE50911.1"/>
    <property type="molecule type" value="Transcribed_RNA"/>
</dbReference>
<comment type="subunit">
    <text evidence="2">Homotetramer.</text>
</comment>
<name>A0A6G1SL26_9ACAR</name>
<dbReference type="GO" id="GO:0050038">
    <property type="term" value="F:L-xylulose reductase (NADPH) activity"/>
    <property type="evidence" value="ECO:0007669"/>
    <property type="project" value="TreeGrafter"/>
</dbReference>
<dbReference type="InterPro" id="IPR002347">
    <property type="entry name" value="SDR_fam"/>
</dbReference>
<dbReference type="InterPro" id="IPR020904">
    <property type="entry name" value="Sc_DH/Rdtase_CS"/>
</dbReference>
<evidence type="ECO:0000256" key="1">
    <source>
        <dbReference type="ARBA" id="ARBA00006484"/>
    </source>
</evidence>
<evidence type="ECO:0000256" key="5">
    <source>
        <dbReference type="RuleBase" id="RU000363"/>
    </source>
</evidence>
<reference evidence="6" key="1">
    <citation type="submission" date="2018-10" db="EMBL/GenBank/DDBJ databases">
        <title>Transcriptome assembly of Aceria tosichella (Wheat curl mite) Type 2.</title>
        <authorList>
            <person name="Scully E.D."/>
            <person name="Geib S.M."/>
            <person name="Palmer N.A."/>
            <person name="Gupta A.K."/>
            <person name="Sarath G."/>
            <person name="Tatineni S."/>
        </authorList>
    </citation>
    <scope>NUCLEOTIDE SEQUENCE</scope>
    <source>
        <strain evidence="6">LincolnNE</strain>
    </source>
</reference>
<evidence type="ECO:0000256" key="4">
    <source>
        <dbReference type="ARBA" id="ARBA00023002"/>
    </source>
</evidence>
<dbReference type="PROSITE" id="PS00061">
    <property type="entry name" value="ADH_SHORT"/>
    <property type="match status" value="1"/>
</dbReference>